<dbReference type="Gene3D" id="3.40.50.20">
    <property type="match status" value="1"/>
</dbReference>
<dbReference type="Proteomes" id="UP001056383">
    <property type="component" value="Chromosome"/>
</dbReference>
<evidence type="ECO:0000313" key="6">
    <source>
        <dbReference type="EMBL" id="URN18230.1"/>
    </source>
</evidence>
<feature type="domain" description="ATP-grasp" evidence="5">
    <location>
        <begin position="119"/>
        <end position="315"/>
    </location>
</feature>
<dbReference type="PROSITE" id="PS50975">
    <property type="entry name" value="ATP_GRASP"/>
    <property type="match status" value="1"/>
</dbReference>
<dbReference type="PANTHER" id="PTHR43585:SF2">
    <property type="entry name" value="ATP-GRASP ENZYME FSQD"/>
    <property type="match status" value="1"/>
</dbReference>
<dbReference type="Pfam" id="PF02786">
    <property type="entry name" value="CPSase_L_D2"/>
    <property type="match status" value="1"/>
</dbReference>
<dbReference type="PANTHER" id="PTHR43585">
    <property type="entry name" value="FUMIPYRROLE BIOSYNTHESIS PROTEIN C"/>
    <property type="match status" value="1"/>
</dbReference>
<dbReference type="InterPro" id="IPR011761">
    <property type="entry name" value="ATP-grasp"/>
</dbReference>
<sequence length="418" mass="45640">MSLLILHRGSLRANRYAEWLADFGGDVVLLASQEKLDAVKEELRPTADGFLHAEAITGYDLSGRLESRALELAEKYDVQHVFASNEYDLERAALLREILRIPGQGSDSAQAFRDKVLMKEAALAGGVPVAPYRTVECAADVHAFAADHGFPLVVKPRNAAGSVGTTVVRTPEELDELVALRMTADQGRPNLLVEAFVPGGMCHVDGLVLDGEVVLAWPSRYLDALVSFPVGGILADVSLDPDDPLAARLLALCDRLMSAMPTPPNCAFHIEVFHTPDDRLVLCEVASRTGGAKIKETIEVMFGVDLTEAWLRAEVGLEPPRALRGPRRPRPRTMAGSLLMLSRPGLVRDVPRTADFPWAERYELLVEPGQRLDPAAFCGDVIASLVVSAPDRRECERRLGLARRWFEDAAVIDPPPHA</sequence>
<reference evidence="6" key="1">
    <citation type="submission" date="2022-04" db="EMBL/GenBank/DDBJ databases">
        <title>Systematic whole-genome sequencing reveals an unexpected diversity among actinomycetoma pathogens and provides insights into their antibacterial susceptibilities.</title>
        <authorList>
            <person name="Watson A.K."/>
            <person name="Kepplinger B."/>
            <person name="Bakhiet S.M."/>
            <person name="Mhmoud N.A."/>
            <person name="Chapman J."/>
            <person name="Allenby N."/>
            <person name="Mickiewicz K."/>
            <person name="Goodfellow M."/>
            <person name="Fahal A.H."/>
            <person name="Errington J."/>
        </authorList>
    </citation>
    <scope>NUCLEOTIDE SEQUENCE</scope>
    <source>
        <strain evidence="6">SD 504</strain>
    </source>
</reference>
<dbReference type="Gene3D" id="3.30.470.20">
    <property type="entry name" value="ATP-grasp fold, B domain"/>
    <property type="match status" value="1"/>
</dbReference>
<protein>
    <submittedName>
        <fullName evidence="6">ATP-grasp domain-containing protein</fullName>
    </submittedName>
</protein>
<dbReference type="EMBL" id="CP095474">
    <property type="protein sequence ID" value="URN18230.1"/>
    <property type="molecule type" value="Genomic_DNA"/>
</dbReference>
<gene>
    <name evidence="6" type="ORF">MW084_22370</name>
</gene>
<dbReference type="Gene3D" id="3.30.1490.20">
    <property type="entry name" value="ATP-grasp fold, A domain"/>
    <property type="match status" value="1"/>
</dbReference>
<proteinExistence type="predicted"/>
<evidence type="ECO:0000256" key="2">
    <source>
        <dbReference type="ARBA" id="ARBA00022741"/>
    </source>
</evidence>
<dbReference type="RefSeq" id="WP_010469574.1">
    <property type="nucleotide sequence ID" value="NZ_CP095474.1"/>
</dbReference>
<name>A0ABY4TJ77_9ACTN</name>
<evidence type="ECO:0000256" key="3">
    <source>
        <dbReference type="ARBA" id="ARBA00022840"/>
    </source>
</evidence>
<dbReference type="InterPro" id="IPR005479">
    <property type="entry name" value="CPAse_ATP-bd"/>
</dbReference>
<evidence type="ECO:0000259" key="5">
    <source>
        <dbReference type="PROSITE" id="PS50975"/>
    </source>
</evidence>
<evidence type="ECO:0000313" key="7">
    <source>
        <dbReference type="Proteomes" id="UP001056383"/>
    </source>
</evidence>
<keyword evidence="2 4" id="KW-0547">Nucleotide-binding</keyword>
<keyword evidence="3 4" id="KW-0067">ATP-binding</keyword>
<organism evidence="6 7">
    <name type="scientific">Streptomyces sudanensis</name>
    <dbReference type="NCBI Taxonomy" id="436397"/>
    <lineage>
        <taxon>Bacteria</taxon>
        <taxon>Bacillati</taxon>
        <taxon>Actinomycetota</taxon>
        <taxon>Actinomycetes</taxon>
        <taxon>Kitasatosporales</taxon>
        <taxon>Streptomycetaceae</taxon>
        <taxon>Streptomyces</taxon>
    </lineage>
</organism>
<dbReference type="InterPro" id="IPR052032">
    <property type="entry name" value="ATP-dep_AA_Ligase"/>
</dbReference>
<evidence type="ECO:0000256" key="4">
    <source>
        <dbReference type="PROSITE-ProRule" id="PRU00409"/>
    </source>
</evidence>
<accession>A0ABY4TJ77</accession>
<dbReference type="InterPro" id="IPR013815">
    <property type="entry name" value="ATP_grasp_subdomain_1"/>
</dbReference>
<keyword evidence="1" id="KW-0436">Ligase</keyword>
<dbReference type="SUPFAM" id="SSF56059">
    <property type="entry name" value="Glutathione synthetase ATP-binding domain-like"/>
    <property type="match status" value="1"/>
</dbReference>
<keyword evidence="7" id="KW-1185">Reference proteome</keyword>
<evidence type="ECO:0000256" key="1">
    <source>
        <dbReference type="ARBA" id="ARBA00022598"/>
    </source>
</evidence>